<accession>A0A2N0QWN8</accession>
<dbReference type="AlphaFoldDB" id="A0A2N0QWN8"/>
<organism evidence="1 2">
    <name type="scientific">Rhizophagus irregularis</name>
    <dbReference type="NCBI Taxonomy" id="588596"/>
    <lineage>
        <taxon>Eukaryota</taxon>
        <taxon>Fungi</taxon>
        <taxon>Fungi incertae sedis</taxon>
        <taxon>Mucoromycota</taxon>
        <taxon>Glomeromycotina</taxon>
        <taxon>Glomeromycetes</taxon>
        <taxon>Glomerales</taxon>
        <taxon>Glomeraceae</taxon>
        <taxon>Rhizophagus</taxon>
    </lineage>
</organism>
<dbReference type="Proteomes" id="UP000232688">
    <property type="component" value="Unassembled WGS sequence"/>
</dbReference>
<reference evidence="1 2" key="1">
    <citation type="submission" date="2017-10" db="EMBL/GenBank/DDBJ databases">
        <title>Extensive intraspecific genome diversity in a model arbuscular mycorrhizal fungus.</title>
        <authorList>
            <person name="Chen E.C.H."/>
            <person name="Morin E."/>
            <person name="Baudet D."/>
            <person name="Noel J."/>
            <person name="Ndikumana S."/>
            <person name="Charron P."/>
            <person name="St-Onge C."/>
            <person name="Giorgi J."/>
            <person name="Grigoriev I.V."/>
            <person name="Roux C."/>
            <person name="Martin F.M."/>
            <person name="Corradi N."/>
        </authorList>
    </citation>
    <scope>NUCLEOTIDE SEQUENCE [LARGE SCALE GENOMIC DNA]</scope>
    <source>
        <strain evidence="1 2">A1</strain>
    </source>
</reference>
<dbReference type="EMBL" id="LLXH01002583">
    <property type="protein sequence ID" value="PKC55475.1"/>
    <property type="molecule type" value="Genomic_DNA"/>
</dbReference>
<evidence type="ECO:0000313" key="2">
    <source>
        <dbReference type="Proteomes" id="UP000232688"/>
    </source>
</evidence>
<comment type="caution">
    <text evidence="1">The sequence shown here is derived from an EMBL/GenBank/DDBJ whole genome shotgun (WGS) entry which is preliminary data.</text>
</comment>
<reference evidence="1 2" key="2">
    <citation type="submission" date="2017-10" db="EMBL/GenBank/DDBJ databases">
        <title>Genome analyses suggest a sexual origin of heterokaryosis in a supposedly ancient asexual fungus.</title>
        <authorList>
            <person name="Corradi N."/>
            <person name="Sedzielewska K."/>
            <person name="Noel J."/>
            <person name="Charron P."/>
            <person name="Farinelli L."/>
            <person name="Marton T."/>
            <person name="Kruger M."/>
            <person name="Pelin A."/>
            <person name="Brachmann A."/>
            <person name="Corradi N."/>
        </authorList>
    </citation>
    <scope>NUCLEOTIDE SEQUENCE [LARGE SCALE GENOMIC DNA]</scope>
    <source>
        <strain evidence="1 2">A1</strain>
    </source>
</reference>
<gene>
    <name evidence="1" type="ORF">RhiirA1_429518</name>
</gene>
<evidence type="ECO:0000313" key="1">
    <source>
        <dbReference type="EMBL" id="PKC55475.1"/>
    </source>
</evidence>
<dbReference type="VEuPathDB" id="FungiDB:RhiirA1_429518"/>
<dbReference type="VEuPathDB" id="FungiDB:RhiirFUN_000617"/>
<proteinExistence type="predicted"/>
<protein>
    <submittedName>
        <fullName evidence="1">Uncharacterized protein</fullName>
    </submittedName>
</protein>
<sequence>MEIYLHFQMVSDDSELLNSIKQLNASTMSWSNICDFFRARDFHKLIKACSGSNTVHVMSSMNWVTEVFGGHIADYDDSRVRRKILIDARKMILESGPAIDPSGYFRYDQIFKHPHNISNVFLARRVKDNWQNHFFRGQDVDNVDVSFSQYAHTHRVHELLNISFRYNHLT</sequence>
<name>A0A2N0QWN8_9GLOM</name>
<dbReference type="VEuPathDB" id="FungiDB:FUN_020531"/>